<dbReference type="PANTHER" id="PTHR37947">
    <property type="entry name" value="BLL2462 PROTEIN"/>
    <property type="match status" value="1"/>
</dbReference>
<protein>
    <recommendedName>
        <fullName evidence="4">VWFA domain-containing protein</fullName>
    </recommendedName>
</protein>
<keyword evidence="1" id="KW-0472">Membrane</keyword>
<dbReference type="InterPro" id="IPR029062">
    <property type="entry name" value="Class_I_gatase-like"/>
</dbReference>
<accession>A0A5C5X3R2</accession>
<dbReference type="OrthoDB" id="252901at2"/>
<gene>
    <name evidence="2" type="ORF">KOR42_01700</name>
</gene>
<comment type="caution">
    <text evidence="2">The sequence shown here is derived from an EMBL/GenBank/DDBJ whole genome shotgun (WGS) entry which is preliminary data.</text>
</comment>
<proteinExistence type="predicted"/>
<organism evidence="2 3">
    <name type="scientific">Thalassoglobus neptunius</name>
    <dbReference type="NCBI Taxonomy" id="1938619"/>
    <lineage>
        <taxon>Bacteria</taxon>
        <taxon>Pseudomonadati</taxon>
        <taxon>Planctomycetota</taxon>
        <taxon>Planctomycetia</taxon>
        <taxon>Planctomycetales</taxon>
        <taxon>Planctomycetaceae</taxon>
        <taxon>Thalassoglobus</taxon>
    </lineage>
</organism>
<dbReference type="EMBL" id="SIHI01000001">
    <property type="protein sequence ID" value="TWT56815.1"/>
    <property type="molecule type" value="Genomic_DNA"/>
</dbReference>
<evidence type="ECO:0008006" key="4">
    <source>
        <dbReference type="Google" id="ProtNLM"/>
    </source>
</evidence>
<feature type="transmembrane region" description="Helical" evidence="1">
    <location>
        <begin position="80"/>
        <end position="103"/>
    </location>
</feature>
<sequence length="881" mass="99508">MRWLRFVLLSIGFVVVALCTATAISAIADSMFDKWQLVFLRTDSISETLLLSLGCGTAVGLIAILHQYERQLISSWLGRTLLLLRLLLVLILFLTLLEPMWTWSYDDERSGRVLVALDISESMDTHDSHASLKEKLSWARSMGVFGNEEAQERVDRWMEELESGNSPTWVSVEEEPDPEKRQQLAKLRKADIDQTLENVTEYSRLELALRSLAGPQNSFLDQLSQLVDAEVAMFAVDYNSTDQAALKKLIAAPKIEVPRNSSFLMEAMRAALASPNAETPLQGLVVFSDGRDTSDLSMDQLVQRIADLNVPVHTVVLGSEVRPRDLSVTHVEASETVFKDDTPTVKGILQSFGFDNEDVTVFIDWVDDPQRDPIEQTVNINTQTTEVDFTLDQLPVGRHRFRLRTSPAEDELREDNNAREFAIDVIDDSAQVLLIDNSGRWEFRFLSTALERDKRVTVEKILFEQPFLGVLQKPFFLNDIQGLRPENGGPGNLATTRYSNFDCVIVGDVSPHHMPVEEWKQLEKYVREEGGTLVLTAGKKEFPNSYRGTIVDSLLPIERLRVIDLHGVDQAEPPERRGFRLSITPDGQRLGMFQLSDDWNLSRQIWATLPGHSWGITGRAKGAATVMATAAIPGANRTLEDERDSGLIVQQHIGSGQVLWIGIDSTWRWRFRVGDEYHHRFWGQLIRWAINFKASGSNDLARISLSPSVISEDETTVFQARWVEQFLQQNPDVAAFAVIESPTDPEFHRRVPLRRQHSKPPIDEGTIGDLEPGEYRVSLDVPGFSDDQEKIEAVLIVNEVVSQELADISTNRELLEQLASQTGGKFFQLHEVDQIPELFRNINKTVSIREEIPLWGHWSILAIFSIVATAEWVMRKLNGLP</sequence>
<dbReference type="AlphaFoldDB" id="A0A5C5X3R2"/>
<feature type="transmembrane region" description="Helical" evidence="1">
    <location>
        <begin position="49"/>
        <end position="68"/>
    </location>
</feature>
<name>A0A5C5X3R2_9PLAN</name>
<keyword evidence="1" id="KW-0812">Transmembrane</keyword>
<dbReference type="SUPFAM" id="SSF52317">
    <property type="entry name" value="Class I glutamine amidotransferase-like"/>
    <property type="match status" value="1"/>
</dbReference>
<keyword evidence="1" id="KW-1133">Transmembrane helix</keyword>
<dbReference type="PANTHER" id="PTHR37947:SF1">
    <property type="entry name" value="BLL2462 PROTEIN"/>
    <property type="match status" value="1"/>
</dbReference>
<dbReference type="Proteomes" id="UP000317243">
    <property type="component" value="Unassembled WGS sequence"/>
</dbReference>
<keyword evidence="3" id="KW-1185">Reference proteome</keyword>
<dbReference type="Gene3D" id="3.40.50.880">
    <property type="match status" value="1"/>
</dbReference>
<evidence type="ECO:0000256" key="1">
    <source>
        <dbReference type="SAM" id="Phobius"/>
    </source>
</evidence>
<evidence type="ECO:0000313" key="3">
    <source>
        <dbReference type="Proteomes" id="UP000317243"/>
    </source>
</evidence>
<evidence type="ECO:0000313" key="2">
    <source>
        <dbReference type="EMBL" id="TWT56815.1"/>
    </source>
</evidence>
<dbReference type="InterPro" id="IPR036465">
    <property type="entry name" value="vWFA_dom_sf"/>
</dbReference>
<dbReference type="Gene3D" id="3.40.50.410">
    <property type="entry name" value="von Willebrand factor, type A domain"/>
    <property type="match status" value="1"/>
</dbReference>
<dbReference type="SUPFAM" id="SSF53300">
    <property type="entry name" value="vWA-like"/>
    <property type="match status" value="1"/>
</dbReference>
<reference evidence="2 3" key="1">
    <citation type="submission" date="2019-02" db="EMBL/GenBank/DDBJ databases">
        <title>Deep-cultivation of Planctomycetes and their phenomic and genomic characterization uncovers novel biology.</title>
        <authorList>
            <person name="Wiegand S."/>
            <person name="Jogler M."/>
            <person name="Boedeker C."/>
            <person name="Pinto D."/>
            <person name="Vollmers J."/>
            <person name="Rivas-Marin E."/>
            <person name="Kohn T."/>
            <person name="Peeters S.H."/>
            <person name="Heuer A."/>
            <person name="Rast P."/>
            <person name="Oberbeckmann S."/>
            <person name="Bunk B."/>
            <person name="Jeske O."/>
            <person name="Meyerdierks A."/>
            <person name="Storesund J.E."/>
            <person name="Kallscheuer N."/>
            <person name="Luecker S."/>
            <person name="Lage O.M."/>
            <person name="Pohl T."/>
            <person name="Merkel B.J."/>
            <person name="Hornburger P."/>
            <person name="Mueller R.-W."/>
            <person name="Bruemmer F."/>
            <person name="Labrenz M."/>
            <person name="Spormann A.M."/>
            <person name="Op Den Camp H."/>
            <person name="Overmann J."/>
            <person name="Amann R."/>
            <person name="Jetten M.S.M."/>
            <person name="Mascher T."/>
            <person name="Medema M.H."/>
            <person name="Devos D.P."/>
            <person name="Kaster A.-K."/>
            <person name="Ovreas L."/>
            <person name="Rohde M."/>
            <person name="Galperin M.Y."/>
            <person name="Jogler C."/>
        </authorList>
    </citation>
    <scope>NUCLEOTIDE SEQUENCE [LARGE SCALE GENOMIC DNA]</scope>
    <source>
        <strain evidence="2 3">KOR42</strain>
    </source>
</reference>
<dbReference type="RefSeq" id="WP_146506729.1">
    <property type="nucleotide sequence ID" value="NZ_SIHI01000001.1"/>
</dbReference>